<keyword evidence="2" id="KW-0805">Transcription regulation</keyword>
<dbReference type="Pfam" id="PF13377">
    <property type="entry name" value="Peripla_BP_3"/>
    <property type="match status" value="1"/>
</dbReference>
<accession>A0ABM9CT04</accession>
<dbReference type="RefSeq" id="WP_236291472.1">
    <property type="nucleotide sequence ID" value="NZ_CAKMMW010000021.1"/>
</dbReference>
<dbReference type="Gene3D" id="3.40.50.2300">
    <property type="match status" value="2"/>
</dbReference>
<keyword evidence="3" id="KW-0238">DNA-binding</keyword>
<dbReference type="PROSITE" id="PS50932">
    <property type="entry name" value="HTH_LACI_2"/>
    <property type="match status" value="1"/>
</dbReference>
<evidence type="ECO:0000256" key="1">
    <source>
        <dbReference type="ARBA" id="ARBA00022491"/>
    </source>
</evidence>
<dbReference type="Proteomes" id="UP000838821">
    <property type="component" value="Unassembled WGS sequence"/>
</dbReference>
<keyword evidence="7" id="KW-1185">Reference proteome</keyword>
<evidence type="ECO:0000256" key="3">
    <source>
        <dbReference type="ARBA" id="ARBA00023125"/>
    </source>
</evidence>
<feature type="domain" description="HTH lacI-type" evidence="5">
    <location>
        <begin position="3"/>
        <end position="57"/>
    </location>
</feature>
<dbReference type="Pfam" id="PF00356">
    <property type="entry name" value="LacI"/>
    <property type="match status" value="1"/>
</dbReference>
<dbReference type="PANTHER" id="PTHR30146">
    <property type="entry name" value="LACI-RELATED TRANSCRIPTIONAL REPRESSOR"/>
    <property type="match status" value="1"/>
</dbReference>
<dbReference type="SUPFAM" id="SSF53822">
    <property type="entry name" value="Periplasmic binding protein-like I"/>
    <property type="match status" value="1"/>
</dbReference>
<evidence type="ECO:0000313" key="7">
    <source>
        <dbReference type="Proteomes" id="UP000838821"/>
    </source>
</evidence>
<organism evidence="6 7">
    <name type="scientific">Paenibacillus allorhizoplanae</name>
    <dbReference type="NCBI Taxonomy" id="2905648"/>
    <lineage>
        <taxon>Bacteria</taxon>
        <taxon>Bacillati</taxon>
        <taxon>Bacillota</taxon>
        <taxon>Bacilli</taxon>
        <taxon>Bacillales</taxon>
        <taxon>Paenibacillaceae</taxon>
        <taxon>Paenibacillus</taxon>
    </lineage>
</organism>
<dbReference type="CDD" id="cd06267">
    <property type="entry name" value="PBP1_LacI_sugar_binding-like"/>
    <property type="match status" value="1"/>
</dbReference>
<dbReference type="CDD" id="cd01392">
    <property type="entry name" value="HTH_LacI"/>
    <property type="match status" value="1"/>
</dbReference>
<dbReference type="SMART" id="SM00354">
    <property type="entry name" value="HTH_LACI"/>
    <property type="match status" value="1"/>
</dbReference>
<evidence type="ECO:0000259" key="5">
    <source>
        <dbReference type="PROSITE" id="PS50932"/>
    </source>
</evidence>
<dbReference type="InterPro" id="IPR000843">
    <property type="entry name" value="HTH_LacI"/>
</dbReference>
<dbReference type="PANTHER" id="PTHR30146:SF148">
    <property type="entry name" value="HTH-TYPE TRANSCRIPTIONAL REPRESSOR PURR-RELATED"/>
    <property type="match status" value="1"/>
</dbReference>
<dbReference type="PRINTS" id="PR00036">
    <property type="entry name" value="HTHLACI"/>
</dbReference>
<dbReference type="InterPro" id="IPR028082">
    <property type="entry name" value="Peripla_BP_I"/>
</dbReference>
<keyword evidence="1" id="KW-0678">Repressor</keyword>
<dbReference type="PROSITE" id="PS00356">
    <property type="entry name" value="HTH_LACI_1"/>
    <property type="match status" value="1"/>
</dbReference>
<comment type="caution">
    <text evidence="6">The sequence shown here is derived from an EMBL/GenBank/DDBJ whole genome shotgun (WGS) entry which is preliminary data.</text>
</comment>
<keyword evidence="4" id="KW-0804">Transcription</keyword>
<evidence type="ECO:0000256" key="2">
    <source>
        <dbReference type="ARBA" id="ARBA00023015"/>
    </source>
</evidence>
<dbReference type="InterPro" id="IPR010982">
    <property type="entry name" value="Lambda_DNA-bd_dom_sf"/>
</dbReference>
<dbReference type="Gene3D" id="1.10.260.40">
    <property type="entry name" value="lambda repressor-like DNA-binding domains"/>
    <property type="match status" value="1"/>
</dbReference>
<dbReference type="EMBL" id="CAKMMW010000021">
    <property type="protein sequence ID" value="CAH1222617.1"/>
    <property type="molecule type" value="Genomic_DNA"/>
</dbReference>
<gene>
    <name evidence="6" type="primary">ccpA_6</name>
    <name evidence="6" type="ORF">PAECIP111891_05381</name>
</gene>
<reference evidence="6" key="1">
    <citation type="submission" date="2022-01" db="EMBL/GenBank/DDBJ databases">
        <authorList>
            <person name="Criscuolo A."/>
        </authorList>
    </citation>
    <scope>NUCLEOTIDE SEQUENCE</scope>
    <source>
        <strain evidence="6">CIP111891</strain>
    </source>
</reference>
<sequence length="324" mass="36619">MKVTIKDIARAAGVSHPTVSKALNGSPGVSHAVRQRIVSIAEQMNYIPNQAARRLADKQTQTIGLLWPKSEALFFHHLSLQIQQEAARRGLDVMISLADPPRGLRAFNEHFVDRIIFWSPPGWQPDMAFIKQKELFQGRMLLMGGGTLEGTHRISVDRSGAIYESVCYLAANGHRRITFVGDSYEKQLGFIRGILEQRLDYHEHYVISAKEGESFPEKRVAELLDSPDRPTAFIVDNQSYAFGLIKLFRDREIRMPDDYSLIVYDDIPEMERMEIPVTTIGPPIGKLAVLALEIMGSKEGQRQEIMADIEIKCEMNVRQSTGRI</sequence>
<dbReference type="InterPro" id="IPR046335">
    <property type="entry name" value="LacI/GalR-like_sensor"/>
</dbReference>
<name>A0ABM9CT04_9BACL</name>
<evidence type="ECO:0000256" key="4">
    <source>
        <dbReference type="ARBA" id="ARBA00023163"/>
    </source>
</evidence>
<evidence type="ECO:0000313" key="6">
    <source>
        <dbReference type="EMBL" id="CAH1222617.1"/>
    </source>
</evidence>
<proteinExistence type="predicted"/>
<protein>
    <submittedName>
        <fullName evidence="6">Catabolite control protein A</fullName>
    </submittedName>
</protein>
<dbReference type="SUPFAM" id="SSF47413">
    <property type="entry name" value="lambda repressor-like DNA-binding domains"/>
    <property type="match status" value="1"/>
</dbReference>